<dbReference type="InterPro" id="IPR005467">
    <property type="entry name" value="His_kinase_dom"/>
</dbReference>
<organism evidence="3 4">
    <name type="scientific">Desulfobacula phenolica</name>
    <dbReference type="NCBI Taxonomy" id="90732"/>
    <lineage>
        <taxon>Bacteria</taxon>
        <taxon>Pseudomonadati</taxon>
        <taxon>Thermodesulfobacteriota</taxon>
        <taxon>Desulfobacteria</taxon>
        <taxon>Desulfobacterales</taxon>
        <taxon>Desulfobacteraceae</taxon>
        <taxon>Desulfobacula</taxon>
    </lineage>
</organism>
<dbReference type="Pfam" id="PF02518">
    <property type="entry name" value="HATPase_c"/>
    <property type="match status" value="1"/>
</dbReference>
<evidence type="ECO:0000259" key="2">
    <source>
        <dbReference type="PROSITE" id="PS50109"/>
    </source>
</evidence>
<dbReference type="InterPro" id="IPR003594">
    <property type="entry name" value="HATPase_dom"/>
</dbReference>
<evidence type="ECO:0000256" key="1">
    <source>
        <dbReference type="ARBA" id="ARBA00022553"/>
    </source>
</evidence>
<reference evidence="4" key="1">
    <citation type="submission" date="2016-10" db="EMBL/GenBank/DDBJ databases">
        <authorList>
            <person name="Varghese N."/>
            <person name="Submissions S."/>
        </authorList>
    </citation>
    <scope>NUCLEOTIDE SEQUENCE [LARGE SCALE GENOMIC DNA]</scope>
    <source>
        <strain evidence="4">DSM 3384</strain>
    </source>
</reference>
<dbReference type="SMART" id="SM00387">
    <property type="entry name" value="HATPase_c"/>
    <property type="match status" value="1"/>
</dbReference>
<dbReference type="InterPro" id="IPR018771">
    <property type="entry name" value="PocR_dom"/>
</dbReference>
<evidence type="ECO:0000313" key="4">
    <source>
        <dbReference type="Proteomes" id="UP000199608"/>
    </source>
</evidence>
<proteinExistence type="predicted"/>
<sequence>MSQKFYLYDNTSGVINLILSHFRKKYGVGAIFLHSMDAESSDLFENQKQTFCELCQKGDSVELARLCHADHLKRAFAKQKIAVINQCYLGLYNVSFPIVIEGNITATLLIGQVKIKGKEKDAYQKAKKFLRNSNFDLPNADAILSRCESINTLNESVFNDTVIPEGRYIAKLIQALLEQERFSKIRMSSIAHELLLPIQSIIIDSETLKDETYDDQFDIEFIRENASSILLEVSKLNMHINNLRRVVKFSVVDFAYDFVETNIFPMIETARTTFKKEADLKGIVLRKQTFTQRKFPSLFLVKEELSIALNNLYSNAIKYSYSQNRFKDERFITTECYTTMIQSKNFFVIEISNFGVPIKEEEIEGGLIYQAGYRSEYSKDRNRTGSGIGLFLVKDIIERIHKGIIEVHSTHKGNGNYTTVKICLPYEREIYNATREKL</sequence>
<dbReference type="InterPro" id="IPR036890">
    <property type="entry name" value="HATPase_C_sf"/>
</dbReference>
<evidence type="ECO:0000313" key="3">
    <source>
        <dbReference type="EMBL" id="SDU65849.1"/>
    </source>
</evidence>
<keyword evidence="3" id="KW-0808">Transferase</keyword>
<keyword evidence="1" id="KW-0597">Phosphoprotein</keyword>
<dbReference type="PROSITE" id="PS50109">
    <property type="entry name" value="HIS_KIN"/>
    <property type="match status" value="1"/>
</dbReference>
<keyword evidence="3" id="KW-0418">Kinase</keyword>
<keyword evidence="4" id="KW-1185">Reference proteome</keyword>
<dbReference type="Gene3D" id="3.30.565.10">
    <property type="entry name" value="Histidine kinase-like ATPase, C-terminal domain"/>
    <property type="match status" value="1"/>
</dbReference>
<gene>
    <name evidence="3" type="ORF">SAMN04487931_1286</name>
</gene>
<name>A0A1H2KB04_9BACT</name>
<accession>A0A1H2KB04</accession>
<dbReference type="PANTHER" id="PTHR43547:SF2">
    <property type="entry name" value="HYBRID SIGNAL TRANSDUCTION HISTIDINE KINASE C"/>
    <property type="match status" value="1"/>
</dbReference>
<dbReference type="GO" id="GO:0000155">
    <property type="term" value="F:phosphorelay sensor kinase activity"/>
    <property type="evidence" value="ECO:0007669"/>
    <property type="project" value="InterPro"/>
</dbReference>
<dbReference type="SUPFAM" id="SSF55874">
    <property type="entry name" value="ATPase domain of HSP90 chaperone/DNA topoisomerase II/histidine kinase"/>
    <property type="match status" value="1"/>
</dbReference>
<dbReference type="Proteomes" id="UP000199608">
    <property type="component" value="Unassembled WGS sequence"/>
</dbReference>
<feature type="domain" description="Histidine kinase" evidence="2">
    <location>
        <begin position="189"/>
        <end position="428"/>
    </location>
</feature>
<dbReference type="InterPro" id="IPR036097">
    <property type="entry name" value="HisK_dim/P_sf"/>
</dbReference>
<dbReference type="AlphaFoldDB" id="A0A1H2KB04"/>
<dbReference type="RefSeq" id="WP_092238644.1">
    <property type="nucleotide sequence ID" value="NZ_FNLL01000028.1"/>
</dbReference>
<dbReference type="Pfam" id="PF10114">
    <property type="entry name" value="PocR"/>
    <property type="match status" value="1"/>
</dbReference>
<dbReference type="EMBL" id="FNLL01000028">
    <property type="protein sequence ID" value="SDU65849.1"/>
    <property type="molecule type" value="Genomic_DNA"/>
</dbReference>
<dbReference type="SUPFAM" id="SSF47384">
    <property type="entry name" value="Homodimeric domain of signal transducing histidine kinase"/>
    <property type="match status" value="1"/>
</dbReference>
<protein>
    <submittedName>
        <fullName evidence="3">Signal transduction histidine kinase</fullName>
    </submittedName>
</protein>
<dbReference type="PANTHER" id="PTHR43547">
    <property type="entry name" value="TWO-COMPONENT HISTIDINE KINASE"/>
    <property type="match status" value="1"/>
</dbReference>